<dbReference type="EMBL" id="HBIV01000988">
    <property type="protein sequence ID" value="CAE0644458.1"/>
    <property type="molecule type" value="Transcribed_RNA"/>
</dbReference>
<organism evidence="2">
    <name type="scientific">Lotharella globosa</name>
    <dbReference type="NCBI Taxonomy" id="91324"/>
    <lineage>
        <taxon>Eukaryota</taxon>
        <taxon>Sar</taxon>
        <taxon>Rhizaria</taxon>
        <taxon>Cercozoa</taxon>
        <taxon>Chlorarachniophyceae</taxon>
        <taxon>Lotharella</taxon>
    </lineage>
</organism>
<dbReference type="Gene3D" id="1.25.40.20">
    <property type="entry name" value="Ankyrin repeat-containing domain"/>
    <property type="match status" value="1"/>
</dbReference>
<dbReference type="InterPro" id="IPR002110">
    <property type="entry name" value="Ankyrin_rpt"/>
</dbReference>
<dbReference type="AlphaFoldDB" id="A0A7S4DE19"/>
<keyword evidence="1" id="KW-0040">ANK repeat</keyword>
<feature type="repeat" description="ANK" evidence="1">
    <location>
        <begin position="90"/>
        <end position="122"/>
    </location>
</feature>
<dbReference type="Pfam" id="PF00023">
    <property type="entry name" value="Ank"/>
    <property type="match status" value="1"/>
</dbReference>
<proteinExistence type="predicted"/>
<sequence>MCLQKEGNLGAFGKALENKNTDEVKAAFKENTFLGFHPFFMAVISSHGTWAVEMMCREDASLVNKPSTASLRILHTEIGVDLVDDMMDLPGLTPLMMGAMFGPMETVRVLIAYGAKVNTTIQLARRVHWNARDMAERYGRPEIRDLLDEAAILDRGTCVRSICSSTF</sequence>
<evidence type="ECO:0000256" key="1">
    <source>
        <dbReference type="PROSITE-ProRule" id="PRU00023"/>
    </source>
</evidence>
<accession>A0A7S4DE19</accession>
<evidence type="ECO:0000313" key="2">
    <source>
        <dbReference type="EMBL" id="CAE0644458.1"/>
    </source>
</evidence>
<dbReference type="InterPro" id="IPR036770">
    <property type="entry name" value="Ankyrin_rpt-contain_sf"/>
</dbReference>
<dbReference type="PROSITE" id="PS50297">
    <property type="entry name" value="ANK_REP_REGION"/>
    <property type="match status" value="1"/>
</dbReference>
<evidence type="ECO:0008006" key="3">
    <source>
        <dbReference type="Google" id="ProtNLM"/>
    </source>
</evidence>
<gene>
    <name evidence="2" type="ORF">LGLO00237_LOCUS700</name>
</gene>
<dbReference type="PROSITE" id="PS50088">
    <property type="entry name" value="ANK_REPEAT"/>
    <property type="match status" value="1"/>
</dbReference>
<reference evidence="2" key="1">
    <citation type="submission" date="2021-01" db="EMBL/GenBank/DDBJ databases">
        <authorList>
            <person name="Corre E."/>
            <person name="Pelletier E."/>
            <person name="Niang G."/>
            <person name="Scheremetjew M."/>
            <person name="Finn R."/>
            <person name="Kale V."/>
            <person name="Holt S."/>
            <person name="Cochrane G."/>
            <person name="Meng A."/>
            <person name="Brown T."/>
            <person name="Cohen L."/>
        </authorList>
    </citation>
    <scope>NUCLEOTIDE SEQUENCE</scope>
    <source>
        <strain evidence="2">CCCM811</strain>
    </source>
</reference>
<name>A0A7S4DE19_9EUKA</name>
<protein>
    <recommendedName>
        <fullName evidence="3">Ankyrin repeat protein</fullName>
    </recommendedName>
</protein>
<dbReference type="SUPFAM" id="SSF48403">
    <property type="entry name" value="Ankyrin repeat"/>
    <property type="match status" value="1"/>
</dbReference>